<dbReference type="InterPro" id="IPR023753">
    <property type="entry name" value="FAD/NAD-binding_dom"/>
</dbReference>
<dbReference type="Proteomes" id="UP000198977">
    <property type="component" value="Unassembled WGS sequence"/>
</dbReference>
<feature type="active site" description="Proton acceptor" evidence="4">
    <location>
        <position position="449"/>
    </location>
</feature>
<dbReference type="Pfam" id="PF02852">
    <property type="entry name" value="Pyr_redox_dim"/>
    <property type="match status" value="1"/>
</dbReference>
<protein>
    <submittedName>
        <fullName evidence="9">Pyruvate/2-oxoglutarate dehydrogenase complex, dihydrolipoamide dehydrogenase (E3) component</fullName>
    </submittedName>
</protein>
<dbReference type="GO" id="GO:0050660">
    <property type="term" value="F:flavin adenine dinucleotide binding"/>
    <property type="evidence" value="ECO:0007669"/>
    <property type="project" value="TreeGrafter"/>
</dbReference>
<evidence type="ECO:0000256" key="2">
    <source>
        <dbReference type="ARBA" id="ARBA00022630"/>
    </source>
</evidence>
<dbReference type="PANTHER" id="PTHR43014:SF2">
    <property type="entry name" value="MERCURIC REDUCTASE"/>
    <property type="match status" value="1"/>
</dbReference>
<evidence type="ECO:0000313" key="9">
    <source>
        <dbReference type="EMBL" id="SFF28248.1"/>
    </source>
</evidence>
<name>A0A1I2HFD0_9RHOB</name>
<feature type="domain" description="FAD/NAD(P)-binding" evidence="8">
    <location>
        <begin position="5"/>
        <end position="318"/>
    </location>
</feature>
<feature type="binding site" evidence="5">
    <location>
        <position position="267"/>
    </location>
    <ligand>
        <name>NAD(+)</name>
        <dbReference type="ChEBI" id="CHEBI:57540"/>
    </ligand>
</feature>
<gene>
    <name evidence="9" type="ORF">SAMN04488523_1493</name>
</gene>
<comment type="similarity">
    <text evidence="1">Belongs to the class-I pyridine nucleotide-disulfide oxidoreductase family.</text>
</comment>
<evidence type="ECO:0000256" key="5">
    <source>
        <dbReference type="PIRSR" id="PIRSR000350-3"/>
    </source>
</evidence>
<dbReference type="Gene3D" id="3.50.50.60">
    <property type="entry name" value="FAD/NAD(P)-binding domain"/>
    <property type="match status" value="2"/>
</dbReference>
<keyword evidence="10" id="KW-1185">Reference proteome</keyword>
<proteinExistence type="inferred from homology"/>
<evidence type="ECO:0000259" key="7">
    <source>
        <dbReference type="Pfam" id="PF02852"/>
    </source>
</evidence>
<dbReference type="GO" id="GO:0003955">
    <property type="term" value="F:NAD(P)H dehydrogenase (quinone) activity"/>
    <property type="evidence" value="ECO:0007669"/>
    <property type="project" value="TreeGrafter"/>
</dbReference>
<keyword evidence="2" id="KW-0285">Flavoprotein</keyword>
<comment type="cofactor">
    <cofactor evidence="5">
        <name>FAD</name>
        <dbReference type="ChEBI" id="CHEBI:57692"/>
    </cofactor>
    <text evidence="5">Binds 1 FAD per subunit.</text>
</comment>
<accession>A0A1I2HFD0</accession>
<dbReference type="RefSeq" id="WP_093925636.1">
    <property type="nucleotide sequence ID" value="NZ_FOMW01000049.1"/>
</dbReference>
<evidence type="ECO:0000256" key="4">
    <source>
        <dbReference type="PIRSR" id="PIRSR000350-2"/>
    </source>
</evidence>
<dbReference type="PRINTS" id="PR00411">
    <property type="entry name" value="PNDRDTASEI"/>
</dbReference>
<evidence type="ECO:0000259" key="8">
    <source>
        <dbReference type="Pfam" id="PF07992"/>
    </source>
</evidence>
<sequence length="469" mass="50235">MPKHFDTAIIGAGQAGPALAMFLADGGESVAMVEGNLMGGSCVNYGCTPTKTLRKSARVAHLARRAADFGIGVGDVTVDFAAAMARMRDRVQTSRAGLESGLEGSENVEILRGWGAFAGHDNGRFTLQIGDQTVTADKVYINTGTRASIPSIKGVEAVPYLDNVSLLELTECPAHLIVVGGSYIGLEMGQIFRRLGAQVTILNSSARLASREDEDVSAIIQEFVENEDIRVMNNVEITCVEKLDSGVAVILDDNQRIEGTHLLFATGRVPNSDRLNLDNVGVNTDDNGFIETDAQLQTNVNGIWALGDINKRGAFTHTSYHDHQIVLANSAQNVGSLHQWRDADERPTTYAMFTDPPLGRVGMNLADACLAAKNGQHILTAERMMSDVARAKEEGETAGLIRLIVDGETEQILGASIIGISADEVIAVITNFMATKSSYRVLQQALPIHPTVAELLPTVLAGLKRLSVV</sequence>
<dbReference type="InterPro" id="IPR004099">
    <property type="entry name" value="Pyr_nucl-diS_OxRdtase_dimer"/>
</dbReference>
<dbReference type="SUPFAM" id="SSF51905">
    <property type="entry name" value="FAD/NAD(P)-binding domain"/>
    <property type="match status" value="1"/>
</dbReference>
<reference evidence="10" key="1">
    <citation type="submission" date="2016-10" db="EMBL/GenBank/DDBJ databases">
        <authorList>
            <person name="Varghese N."/>
            <person name="Submissions S."/>
        </authorList>
    </citation>
    <scope>NUCLEOTIDE SEQUENCE [LARGE SCALE GENOMIC DNA]</scope>
    <source>
        <strain evidence="10">DSM 11443</strain>
    </source>
</reference>
<evidence type="ECO:0000313" key="10">
    <source>
        <dbReference type="Proteomes" id="UP000198977"/>
    </source>
</evidence>
<dbReference type="PANTHER" id="PTHR43014">
    <property type="entry name" value="MERCURIC REDUCTASE"/>
    <property type="match status" value="1"/>
</dbReference>
<keyword evidence="9" id="KW-0670">Pyruvate</keyword>
<dbReference type="PIRSF" id="PIRSF000350">
    <property type="entry name" value="Mercury_reductase_MerA"/>
    <property type="match status" value="1"/>
</dbReference>
<feature type="domain" description="Pyridine nucleotide-disulphide oxidoreductase dimerisation" evidence="7">
    <location>
        <begin position="350"/>
        <end position="457"/>
    </location>
</feature>
<feature type="binding site" evidence="5">
    <location>
        <begin position="180"/>
        <end position="187"/>
    </location>
    <ligand>
        <name>NAD(+)</name>
        <dbReference type="ChEBI" id="CHEBI:57540"/>
    </ligand>
</feature>
<dbReference type="AlphaFoldDB" id="A0A1I2HFD0"/>
<keyword evidence="5" id="KW-0547">Nucleotide-binding</keyword>
<feature type="binding site" evidence="5">
    <location>
        <position position="51"/>
    </location>
    <ligand>
        <name>FAD</name>
        <dbReference type="ChEBI" id="CHEBI:57692"/>
    </ligand>
</feature>
<evidence type="ECO:0000256" key="3">
    <source>
        <dbReference type="ARBA" id="ARBA00022827"/>
    </source>
</evidence>
<dbReference type="OrthoDB" id="9776382at2"/>
<keyword evidence="3 5" id="KW-0274">FAD</keyword>
<dbReference type="InterPro" id="IPR036188">
    <property type="entry name" value="FAD/NAD-bd_sf"/>
</dbReference>
<dbReference type="EMBL" id="FOMW01000049">
    <property type="protein sequence ID" value="SFF28248.1"/>
    <property type="molecule type" value="Genomic_DNA"/>
</dbReference>
<dbReference type="PRINTS" id="PR00368">
    <property type="entry name" value="FADPNR"/>
</dbReference>
<evidence type="ECO:0000256" key="1">
    <source>
        <dbReference type="ARBA" id="ARBA00007532"/>
    </source>
</evidence>
<dbReference type="Gene3D" id="3.30.390.30">
    <property type="match status" value="1"/>
</dbReference>
<organism evidence="9 10">
    <name type="scientific">Sulfitobacter brevis</name>
    <dbReference type="NCBI Taxonomy" id="74348"/>
    <lineage>
        <taxon>Bacteria</taxon>
        <taxon>Pseudomonadati</taxon>
        <taxon>Pseudomonadota</taxon>
        <taxon>Alphaproteobacteria</taxon>
        <taxon>Rhodobacterales</taxon>
        <taxon>Roseobacteraceae</taxon>
        <taxon>Sulfitobacter</taxon>
    </lineage>
</organism>
<keyword evidence="5" id="KW-0520">NAD</keyword>
<dbReference type="STRING" id="74348.SAMN04488523_1493"/>
<dbReference type="Pfam" id="PF07992">
    <property type="entry name" value="Pyr_redox_2"/>
    <property type="match status" value="1"/>
</dbReference>
<feature type="binding site" evidence="5">
    <location>
        <position position="115"/>
    </location>
    <ligand>
        <name>FAD</name>
        <dbReference type="ChEBI" id="CHEBI:57692"/>
    </ligand>
</feature>
<dbReference type="InterPro" id="IPR001100">
    <property type="entry name" value="Pyr_nuc-diS_OxRdtase"/>
</dbReference>
<feature type="binding site" evidence="5">
    <location>
        <position position="308"/>
    </location>
    <ligand>
        <name>FAD</name>
        <dbReference type="ChEBI" id="CHEBI:57692"/>
    </ligand>
</feature>
<dbReference type="InterPro" id="IPR016156">
    <property type="entry name" value="FAD/NAD-linked_Rdtase_dimer_sf"/>
</dbReference>
<feature type="disulfide bond" description="Redox-active" evidence="6">
    <location>
        <begin position="42"/>
        <end position="47"/>
    </location>
</feature>
<dbReference type="SUPFAM" id="SSF55424">
    <property type="entry name" value="FAD/NAD-linked reductases, dimerisation (C-terminal) domain"/>
    <property type="match status" value="1"/>
</dbReference>
<evidence type="ECO:0000256" key="6">
    <source>
        <dbReference type="PIRSR" id="PIRSR000350-4"/>
    </source>
</evidence>